<protein>
    <submittedName>
        <fullName evidence="7">Cation:proton antiporter</fullName>
    </submittedName>
</protein>
<feature type="transmembrane region" description="Helical" evidence="5">
    <location>
        <begin position="256"/>
        <end position="275"/>
    </location>
</feature>
<reference evidence="7" key="2">
    <citation type="submission" date="2021-01" db="EMBL/GenBank/DDBJ databases">
        <authorList>
            <person name="Hahn C.R."/>
            <person name="Youssef N.H."/>
            <person name="Elshahed M."/>
        </authorList>
    </citation>
    <scope>NUCLEOTIDE SEQUENCE</scope>
    <source>
        <strain evidence="7">Zod_Metabat.24</strain>
    </source>
</reference>
<evidence type="ECO:0000313" key="7">
    <source>
        <dbReference type="EMBL" id="MBN1574016.1"/>
    </source>
</evidence>
<evidence type="ECO:0000256" key="3">
    <source>
        <dbReference type="ARBA" id="ARBA00022989"/>
    </source>
</evidence>
<keyword evidence="3 5" id="KW-1133">Transmembrane helix</keyword>
<dbReference type="InterPro" id="IPR006153">
    <property type="entry name" value="Cation/H_exchanger_TM"/>
</dbReference>
<dbReference type="GO" id="GO:1902600">
    <property type="term" value="P:proton transmembrane transport"/>
    <property type="evidence" value="ECO:0007669"/>
    <property type="project" value="InterPro"/>
</dbReference>
<evidence type="ECO:0000256" key="2">
    <source>
        <dbReference type="ARBA" id="ARBA00022692"/>
    </source>
</evidence>
<feature type="transmembrane region" description="Helical" evidence="5">
    <location>
        <begin position="148"/>
        <end position="174"/>
    </location>
</feature>
<evidence type="ECO:0000313" key="8">
    <source>
        <dbReference type="Proteomes" id="UP000809273"/>
    </source>
</evidence>
<feature type="transmembrane region" description="Helical" evidence="5">
    <location>
        <begin position="29"/>
        <end position="45"/>
    </location>
</feature>
<dbReference type="EMBL" id="JAFGIX010000063">
    <property type="protein sequence ID" value="MBN1574016.1"/>
    <property type="molecule type" value="Genomic_DNA"/>
</dbReference>
<evidence type="ECO:0000256" key="4">
    <source>
        <dbReference type="ARBA" id="ARBA00023136"/>
    </source>
</evidence>
<feature type="transmembrane region" description="Helical" evidence="5">
    <location>
        <begin position="186"/>
        <end position="211"/>
    </location>
</feature>
<feature type="transmembrane region" description="Helical" evidence="5">
    <location>
        <begin position="407"/>
        <end position="430"/>
    </location>
</feature>
<dbReference type="GO" id="GO:0016020">
    <property type="term" value="C:membrane"/>
    <property type="evidence" value="ECO:0007669"/>
    <property type="project" value="UniProtKB-SubCell"/>
</dbReference>
<dbReference type="PANTHER" id="PTHR43021:SF2">
    <property type="entry name" value="CATION_H+ EXCHANGER DOMAIN-CONTAINING PROTEIN"/>
    <property type="match status" value="1"/>
</dbReference>
<comment type="caution">
    <text evidence="7">The sequence shown here is derived from an EMBL/GenBank/DDBJ whole genome shotgun (WGS) entry which is preliminary data.</text>
</comment>
<feature type="transmembrane region" description="Helical" evidence="5">
    <location>
        <begin position="223"/>
        <end position="249"/>
    </location>
</feature>
<proteinExistence type="predicted"/>
<feature type="transmembrane region" description="Helical" evidence="5">
    <location>
        <begin position="345"/>
        <end position="368"/>
    </location>
</feature>
<name>A0A9D8KHT2_9DELT</name>
<dbReference type="GO" id="GO:0015297">
    <property type="term" value="F:antiporter activity"/>
    <property type="evidence" value="ECO:0007669"/>
    <property type="project" value="InterPro"/>
</dbReference>
<dbReference type="Proteomes" id="UP000809273">
    <property type="component" value="Unassembled WGS sequence"/>
</dbReference>
<dbReference type="Gene3D" id="1.20.1530.20">
    <property type="match status" value="1"/>
</dbReference>
<keyword evidence="2 5" id="KW-0812">Transmembrane</keyword>
<organism evidence="7 8">
    <name type="scientific">Candidatus Zymogenus saltonus</name>
    <dbReference type="NCBI Taxonomy" id="2844893"/>
    <lineage>
        <taxon>Bacteria</taxon>
        <taxon>Deltaproteobacteria</taxon>
        <taxon>Candidatus Zymogenia</taxon>
        <taxon>Candidatus Zymogeniales</taxon>
        <taxon>Candidatus Zymogenaceae</taxon>
        <taxon>Candidatus Zymogenus</taxon>
    </lineage>
</organism>
<feature type="transmembrane region" description="Helical" evidence="5">
    <location>
        <begin position="322"/>
        <end position="339"/>
    </location>
</feature>
<sequence>MRYLFPLMAITVVFYGLVSLPFDGAMERGGVAISIGFLMLSSYFMGGIAEKAKLPRITGYLACGILFGPHLLGLVDSETVVEMRFIDGLALTFIALAAGGELKIPGLKERIKVIALNILFQVTAIFFGCVVILFFLGPIYGVIPPNNISIAVTAGLVTASVMASLSPSTMMAVISETRAAGPFTESIMGITVAMDVVVLILFTLSVTFGGLFVNPGGDLNSNIVFILVFEIVGNIGVGALLGIGLINYIKYVNRDLSVILLLFALLITSLAQFFSEYLTGIWGFNIVIEPLLIAITAGFVVENLSPKGDELLKTIDESSLPIYVIFFAVAGASLDLKIVSNVWALTLIIMGYRLFALFTGSLAAGRILKEPKIESRWMGISYTAQAGVSIGLAVKLGAIFPDWGVPVASLILSVVTLNQIVGPVFLKLALERVGETKKRGKNPLHYRKNRGKIEVTG</sequence>
<reference evidence="7" key="1">
    <citation type="journal article" date="2021" name="Environ. Microbiol.">
        <title>Genomic characterization of three novel Desulfobacterota classes expand the metabolic and phylogenetic diversity of the phylum.</title>
        <authorList>
            <person name="Murphy C.L."/>
            <person name="Biggerstaff J."/>
            <person name="Eichhorn A."/>
            <person name="Ewing E."/>
            <person name="Shahan R."/>
            <person name="Soriano D."/>
            <person name="Stewart S."/>
            <person name="VanMol K."/>
            <person name="Walker R."/>
            <person name="Walters P."/>
            <person name="Elshahed M.S."/>
            <person name="Youssef N.H."/>
        </authorList>
    </citation>
    <scope>NUCLEOTIDE SEQUENCE</scope>
    <source>
        <strain evidence="7">Zod_Metabat.24</strain>
    </source>
</reference>
<dbReference type="Pfam" id="PF00999">
    <property type="entry name" value="Na_H_Exchanger"/>
    <property type="match status" value="1"/>
</dbReference>
<gene>
    <name evidence="7" type="ORF">JW984_12540</name>
</gene>
<evidence type="ECO:0000256" key="1">
    <source>
        <dbReference type="ARBA" id="ARBA00004141"/>
    </source>
</evidence>
<keyword evidence="4 5" id="KW-0472">Membrane</keyword>
<dbReference type="AlphaFoldDB" id="A0A9D8KHT2"/>
<evidence type="ECO:0000259" key="6">
    <source>
        <dbReference type="Pfam" id="PF00999"/>
    </source>
</evidence>
<dbReference type="InterPro" id="IPR038770">
    <property type="entry name" value="Na+/solute_symporter_sf"/>
</dbReference>
<feature type="transmembrane region" description="Helical" evidence="5">
    <location>
        <begin position="57"/>
        <end position="75"/>
    </location>
</feature>
<accession>A0A9D8KHT2</accession>
<feature type="transmembrane region" description="Helical" evidence="5">
    <location>
        <begin position="114"/>
        <end position="136"/>
    </location>
</feature>
<dbReference type="PANTHER" id="PTHR43021">
    <property type="entry name" value="NA(+)/H(+) ANTIPORTER-RELATED"/>
    <property type="match status" value="1"/>
</dbReference>
<feature type="transmembrane region" description="Helical" evidence="5">
    <location>
        <begin position="281"/>
        <end position="301"/>
    </location>
</feature>
<feature type="domain" description="Cation/H+ exchanger transmembrane" evidence="6">
    <location>
        <begin position="42"/>
        <end position="426"/>
    </location>
</feature>
<comment type="subcellular location">
    <subcellularLocation>
        <location evidence="1">Membrane</location>
        <topology evidence="1">Multi-pass membrane protein</topology>
    </subcellularLocation>
</comment>
<feature type="transmembrane region" description="Helical" evidence="5">
    <location>
        <begin position="380"/>
        <end position="401"/>
    </location>
</feature>
<feature type="transmembrane region" description="Helical" evidence="5">
    <location>
        <begin position="81"/>
        <end position="102"/>
    </location>
</feature>
<evidence type="ECO:0000256" key="5">
    <source>
        <dbReference type="SAM" id="Phobius"/>
    </source>
</evidence>